<gene>
    <name evidence="7" type="ORF">IAB28_05255</name>
</gene>
<dbReference type="GO" id="GO:0003700">
    <property type="term" value="F:DNA-binding transcription factor activity"/>
    <property type="evidence" value="ECO:0007669"/>
    <property type="project" value="InterPro"/>
</dbReference>
<evidence type="ECO:0000313" key="8">
    <source>
        <dbReference type="Proteomes" id="UP000824250"/>
    </source>
</evidence>
<evidence type="ECO:0000256" key="4">
    <source>
        <dbReference type="ARBA" id="ARBA00023163"/>
    </source>
</evidence>
<dbReference type="InterPro" id="IPR036388">
    <property type="entry name" value="WH-like_DNA-bd_sf"/>
</dbReference>
<dbReference type="GO" id="GO:0000976">
    <property type="term" value="F:transcription cis-regulatory region binding"/>
    <property type="evidence" value="ECO:0007669"/>
    <property type="project" value="TreeGrafter"/>
</dbReference>
<proteinExistence type="inferred from homology"/>
<dbReference type="InterPro" id="IPR036390">
    <property type="entry name" value="WH_DNA-bd_sf"/>
</dbReference>
<keyword evidence="5" id="KW-0812">Transmembrane</keyword>
<dbReference type="InterPro" id="IPR005119">
    <property type="entry name" value="LysR_subst-bd"/>
</dbReference>
<dbReference type="InterPro" id="IPR000847">
    <property type="entry name" value="LysR_HTH_N"/>
</dbReference>
<evidence type="ECO:0000313" key="7">
    <source>
        <dbReference type="EMBL" id="HIR05357.1"/>
    </source>
</evidence>
<feature type="transmembrane region" description="Helical" evidence="5">
    <location>
        <begin position="233"/>
        <end position="256"/>
    </location>
</feature>
<evidence type="ECO:0000259" key="6">
    <source>
        <dbReference type="PROSITE" id="PS50931"/>
    </source>
</evidence>
<name>A0A9D1D541_9FIRM</name>
<dbReference type="CDD" id="cd05466">
    <property type="entry name" value="PBP2_LTTR_substrate"/>
    <property type="match status" value="1"/>
</dbReference>
<sequence length="321" mass="36701">MNLKEQTYVCTLADIGNLTQAAKQLYVSQPALSLYISNLENHLGVRLFERIGKQFVLTRAGELYVEKARQMLSLKNSFDTELSAIINGQTERLRVGMQDIRAHFLTPDILPEITAMYPKVKIQWITGNYSPMEQMLLNNQLDIFFCNCNKKSKEFEYVPLFSDEVVFITAKDHPLTIYAENREGQSFPWIDLSLFVNERFILPIEGQSLRKYSDQILKGCSVQPKEIFMLRKIFIIISLVNKGYGVGFSLLGYINWSRNIDNIRIFSVIEPAVTATFYAIYKKGRRLSPAASSLIEMVRTKLDQQINALCPTTYIHPGSLG</sequence>
<dbReference type="PANTHER" id="PTHR30126:SF40">
    <property type="entry name" value="HTH-TYPE TRANSCRIPTIONAL REGULATOR GLTR"/>
    <property type="match status" value="1"/>
</dbReference>
<accession>A0A9D1D541</accession>
<comment type="caution">
    <text evidence="7">The sequence shown here is derived from an EMBL/GenBank/DDBJ whole genome shotgun (WGS) entry which is preliminary data.</text>
</comment>
<evidence type="ECO:0000256" key="3">
    <source>
        <dbReference type="ARBA" id="ARBA00023125"/>
    </source>
</evidence>
<evidence type="ECO:0000256" key="1">
    <source>
        <dbReference type="ARBA" id="ARBA00009437"/>
    </source>
</evidence>
<evidence type="ECO:0000256" key="5">
    <source>
        <dbReference type="SAM" id="Phobius"/>
    </source>
</evidence>
<dbReference type="PRINTS" id="PR00039">
    <property type="entry name" value="HTHLYSR"/>
</dbReference>
<comment type="similarity">
    <text evidence="1">Belongs to the LysR transcriptional regulatory family.</text>
</comment>
<keyword evidence="3" id="KW-0238">DNA-binding</keyword>
<keyword evidence="5" id="KW-0472">Membrane</keyword>
<dbReference type="Gene3D" id="3.40.190.290">
    <property type="match status" value="1"/>
</dbReference>
<feature type="domain" description="HTH lysR-type" evidence="6">
    <location>
        <begin position="1"/>
        <end position="58"/>
    </location>
</feature>
<dbReference type="SUPFAM" id="SSF53850">
    <property type="entry name" value="Periplasmic binding protein-like II"/>
    <property type="match status" value="1"/>
</dbReference>
<dbReference type="Gene3D" id="1.10.10.10">
    <property type="entry name" value="Winged helix-like DNA-binding domain superfamily/Winged helix DNA-binding domain"/>
    <property type="match status" value="1"/>
</dbReference>
<keyword evidence="5" id="KW-1133">Transmembrane helix</keyword>
<dbReference type="EMBL" id="DVGC01000028">
    <property type="protein sequence ID" value="HIR05357.1"/>
    <property type="molecule type" value="Genomic_DNA"/>
</dbReference>
<reference evidence="7" key="2">
    <citation type="journal article" date="2021" name="PeerJ">
        <title>Extensive microbial diversity within the chicken gut microbiome revealed by metagenomics and culture.</title>
        <authorList>
            <person name="Gilroy R."/>
            <person name="Ravi A."/>
            <person name="Getino M."/>
            <person name="Pursley I."/>
            <person name="Horton D.L."/>
            <person name="Alikhan N.F."/>
            <person name="Baker D."/>
            <person name="Gharbi K."/>
            <person name="Hall N."/>
            <person name="Watson M."/>
            <person name="Adriaenssens E.M."/>
            <person name="Foster-Nyarko E."/>
            <person name="Jarju S."/>
            <person name="Secka A."/>
            <person name="Antonio M."/>
            <person name="Oren A."/>
            <person name="Chaudhuri R.R."/>
            <person name="La Ragione R."/>
            <person name="Hildebrand F."/>
            <person name="Pallen M.J."/>
        </authorList>
    </citation>
    <scope>NUCLEOTIDE SEQUENCE</scope>
    <source>
        <strain evidence="7">CHK180-2868</strain>
    </source>
</reference>
<protein>
    <submittedName>
        <fullName evidence="7">LysR family transcriptional regulator</fullName>
    </submittedName>
</protein>
<organism evidence="7 8">
    <name type="scientific">Candidatus Copromonas faecavium</name>
    <name type="common">nom. illeg.</name>
    <dbReference type="NCBI Taxonomy" id="2840740"/>
    <lineage>
        <taxon>Bacteria</taxon>
        <taxon>Bacillati</taxon>
        <taxon>Bacillota</taxon>
        <taxon>Clostridia</taxon>
        <taxon>Lachnospirales</taxon>
        <taxon>Lachnospiraceae</taxon>
        <taxon>Candidatus Copromonas (nom. illeg.)</taxon>
    </lineage>
</organism>
<reference evidence="7" key="1">
    <citation type="submission" date="2020-10" db="EMBL/GenBank/DDBJ databases">
        <authorList>
            <person name="Gilroy R."/>
        </authorList>
    </citation>
    <scope>NUCLEOTIDE SEQUENCE</scope>
    <source>
        <strain evidence="7">CHK180-2868</strain>
    </source>
</reference>
<dbReference type="PROSITE" id="PS50931">
    <property type="entry name" value="HTH_LYSR"/>
    <property type="match status" value="1"/>
</dbReference>
<dbReference type="SUPFAM" id="SSF46785">
    <property type="entry name" value="Winged helix' DNA-binding domain"/>
    <property type="match status" value="1"/>
</dbReference>
<keyword evidence="4" id="KW-0804">Transcription</keyword>
<dbReference type="FunFam" id="1.10.10.10:FF:000001">
    <property type="entry name" value="LysR family transcriptional regulator"/>
    <property type="match status" value="1"/>
</dbReference>
<dbReference type="Pfam" id="PF03466">
    <property type="entry name" value="LysR_substrate"/>
    <property type="match status" value="1"/>
</dbReference>
<dbReference type="Pfam" id="PF00126">
    <property type="entry name" value="HTH_1"/>
    <property type="match status" value="1"/>
</dbReference>
<dbReference type="Proteomes" id="UP000824250">
    <property type="component" value="Unassembled WGS sequence"/>
</dbReference>
<evidence type="ECO:0000256" key="2">
    <source>
        <dbReference type="ARBA" id="ARBA00023015"/>
    </source>
</evidence>
<dbReference type="AlphaFoldDB" id="A0A9D1D541"/>
<dbReference type="PANTHER" id="PTHR30126">
    <property type="entry name" value="HTH-TYPE TRANSCRIPTIONAL REGULATOR"/>
    <property type="match status" value="1"/>
</dbReference>
<keyword evidence="2" id="KW-0805">Transcription regulation</keyword>